<reference evidence="8" key="2">
    <citation type="submission" date="2025-04" db="UniProtKB">
        <authorList>
            <consortium name="RefSeq"/>
        </authorList>
    </citation>
    <scope>IDENTIFICATION</scope>
</reference>
<keyword evidence="4" id="KW-1133">Transmembrane helix</keyword>
<dbReference type="Pfam" id="PF04930">
    <property type="entry name" value="FUN14"/>
    <property type="match status" value="1"/>
</dbReference>
<protein>
    <submittedName>
        <fullName evidence="8">FUN14 domain-containing protein 2</fullName>
    </submittedName>
</protein>
<dbReference type="InterPro" id="IPR007014">
    <property type="entry name" value="FUN14"/>
</dbReference>
<dbReference type="OMA" id="GWATGFT"/>
<accession>A0A6P4EX55</accession>
<evidence type="ECO:0000256" key="5">
    <source>
        <dbReference type="ARBA" id="ARBA00023136"/>
    </source>
</evidence>
<dbReference type="PANTHER" id="PTHR21346">
    <property type="entry name" value="FUN14 DOMAIN CONTAINING"/>
    <property type="match status" value="1"/>
</dbReference>
<evidence type="ECO:0000256" key="4">
    <source>
        <dbReference type="ARBA" id="ARBA00022989"/>
    </source>
</evidence>
<evidence type="ECO:0000313" key="7">
    <source>
        <dbReference type="Proteomes" id="UP001652680"/>
    </source>
</evidence>
<dbReference type="RefSeq" id="XP_016982687.1">
    <property type="nucleotide sequence ID" value="XM_017127198.1"/>
</dbReference>
<dbReference type="EnsemblMetazoa" id="XM_017127198.2">
    <property type="protein sequence ID" value="XP_016982687.1"/>
    <property type="gene ID" value="LOC108047115"/>
</dbReference>
<dbReference type="GO" id="GO:0005741">
    <property type="term" value="C:mitochondrial outer membrane"/>
    <property type="evidence" value="ECO:0007669"/>
    <property type="project" value="UniProtKB-SubCell"/>
</dbReference>
<dbReference type="GeneID" id="108047115"/>
<evidence type="ECO:0000256" key="2">
    <source>
        <dbReference type="ARBA" id="ARBA00009160"/>
    </source>
</evidence>
<evidence type="ECO:0000256" key="1">
    <source>
        <dbReference type="ARBA" id="ARBA00004374"/>
    </source>
</evidence>
<comment type="similarity">
    <text evidence="2">Belongs to the FUN14 family.</text>
</comment>
<evidence type="ECO:0000313" key="8">
    <source>
        <dbReference type="RefSeq" id="XP_016982687.1"/>
    </source>
</evidence>
<dbReference type="Proteomes" id="UP001652680">
    <property type="component" value="Unassembled WGS sequence"/>
</dbReference>
<proteinExistence type="inferred from homology"/>
<evidence type="ECO:0000256" key="3">
    <source>
        <dbReference type="ARBA" id="ARBA00022692"/>
    </source>
</evidence>
<dbReference type="OrthoDB" id="163794at2759"/>
<reference evidence="6" key="3">
    <citation type="submission" date="2025-05" db="UniProtKB">
        <authorList>
            <consortium name="EnsemblMetazoa"/>
        </authorList>
    </citation>
    <scope>IDENTIFICATION</scope>
</reference>
<keyword evidence="3" id="KW-0812">Transmembrane</keyword>
<keyword evidence="7" id="KW-1185">Reference proteome</keyword>
<keyword evidence="5" id="KW-0472">Membrane</keyword>
<reference evidence="7" key="1">
    <citation type="journal article" date="2021" name="Elife">
        <title>Highly contiguous assemblies of 101 drosophilid genomes.</title>
        <authorList>
            <person name="Kim B.Y."/>
            <person name="Wang J.R."/>
            <person name="Miller D.E."/>
            <person name="Barmina O."/>
            <person name="Delaney E."/>
            <person name="Thompson A."/>
            <person name="Comeault A.A."/>
            <person name="Peede D."/>
            <person name="D'Agostino E.R."/>
            <person name="Pelaez J."/>
            <person name="Aguilar J.M."/>
            <person name="Haji D."/>
            <person name="Matsunaga T."/>
            <person name="Armstrong E.E."/>
            <person name="Zych M."/>
            <person name="Ogawa Y."/>
            <person name="Stamenkovic-Radak M."/>
            <person name="Jelic M."/>
            <person name="Veselinovic M.S."/>
            <person name="Tanaskovic M."/>
            <person name="Eric P."/>
            <person name="Gao J.J."/>
            <person name="Katoh T.K."/>
            <person name="Toda M.J."/>
            <person name="Watabe H."/>
            <person name="Watada M."/>
            <person name="Davis J.S."/>
            <person name="Moyle L.C."/>
            <person name="Manoli G."/>
            <person name="Bertolini E."/>
            <person name="Kostal V."/>
            <person name="Hawley R.S."/>
            <person name="Takahashi A."/>
            <person name="Jones C.D."/>
            <person name="Price D.K."/>
            <person name="Whiteman N."/>
            <person name="Kopp A."/>
            <person name="Matute D.R."/>
            <person name="Petrov D.A."/>
        </authorList>
    </citation>
    <scope>NUCLEOTIDE SEQUENCE [LARGE SCALE GENOMIC DNA]</scope>
</reference>
<comment type="subcellular location">
    <subcellularLocation>
        <location evidence="1">Mitochondrion outer membrane</location>
        <topology evidence="1">Multi-pass membrane protein</topology>
    </subcellularLocation>
</comment>
<name>A0A6P4EX55_DRORH</name>
<organism evidence="8">
    <name type="scientific">Drosophila rhopaloa</name>
    <name type="common">Fruit fly</name>
    <dbReference type="NCBI Taxonomy" id="1041015"/>
    <lineage>
        <taxon>Eukaryota</taxon>
        <taxon>Metazoa</taxon>
        <taxon>Ecdysozoa</taxon>
        <taxon>Arthropoda</taxon>
        <taxon>Hexapoda</taxon>
        <taxon>Insecta</taxon>
        <taxon>Pterygota</taxon>
        <taxon>Neoptera</taxon>
        <taxon>Endopterygota</taxon>
        <taxon>Diptera</taxon>
        <taxon>Brachycera</taxon>
        <taxon>Muscomorpha</taxon>
        <taxon>Ephydroidea</taxon>
        <taxon>Drosophilidae</taxon>
        <taxon>Drosophila</taxon>
        <taxon>Sophophora</taxon>
    </lineage>
</organism>
<dbReference type="AlphaFoldDB" id="A0A6P4EX55"/>
<gene>
    <name evidence="8" type="primary">LOC108047115</name>
    <name evidence="6" type="synonym">108047115</name>
</gene>
<dbReference type="GO" id="GO:0000422">
    <property type="term" value="P:autophagy of mitochondrion"/>
    <property type="evidence" value="ECO:0007669"/>
    <property type="project" value="TreeGrafter"/>
</dbReference>
<sequence>MTNYSEFLKKVFSDIGQRSAYSQMLIGVTSGWATGFTTMKIGKFAAFAVGGSIILLEIAHQEGLIKINWTKLDKTVDKLADKVESSLGREKNWKDKTERYVDNQLDRAESLLTRNSKKVSKWYTKLIGDEEGPKVNDLHIFLASFFGGVALGIATG</sequence>
<evidence type="ECO:0000313" key="6">
    <source>
        <dbReference type="EnsemblMetazoa" id="XP_016982687.1"/>
    </source>
</evidence>
<dbReference type="PANTHER" id="PTHR21346:SF0">
    <property type="entry name" value="RE45833P"/>
    <property type="match status" value="1"/>
</dbReference>